<evidence type="ECO:0000313" key="2">
    <source>
        <dbReference type="EMBL" id="KAA8899541.1"/>
    </source>
</evidence>
<dbReference type="EMBL" id="SWFT01000122">
    <property type="protein sequence ID" value="KAA8899541.1"/>
    <property type="molecule type" value="Genomic_DNA"/>
</dbReference>
<feature type="compositionally biased region" description="Basic and acidic residues" evidence="1">
    <location>
        <begin position="19"/>
        <end position="28"/>
    </location>
</feature>
<feature type="region of interest" description="Disordered" evidence="1">
    <location>
        <begin position="86"/>
        <end position="108"/>
    </location>
</feature>
<accession>A0A642UME6</accession>
<name>A0A642UME6_DIURU</name>
<dbReference type="Proteomes" id="UP000449547">
    <property type="component" value="Unassembled WGS sequence"/>
</dbReference>
<sequence>MENPFGALSEDEADPTDDVAEKVEELQRPDWTMPVGSASYASFSPSMTQTSSGPSAQWRSVSQTSILPGQKPVLHDEDDDLYQLASQSSSVHAPPGDRAIPIDSEARL</sequence>
<dbReference type="VEuPathDB" id="FungiDB:DIURU_004208"/>
<comment type="caution">
    <text evidence="2">The sequence shown here is derived from an EMBL/GenBank/DDBJ whole genome shotgun (WGS) entry which is preliminary data.</text>
</comment>
<evidence type="ECO:0000313" key="3">
    <source>
        <dbReference type="Proteomes" id="UP000449547"/>
    </source>
</evidence>
<feature type="region of interest" description="Disordered" evidence="1">
    <location>
        <begin position="1"/>
        <end position="64"/>
    </location>
</feature>
<dbReference type="GeneID" id="54782859"/>
<dbReference type="AlphaFoldDB" id="A0A642UME6"/>
<feature type="compositionally biased region" description="Acidic residues" evidence="1">
    <location>
        <begin position="9"/>
        <end position="18"/>
    </location>
</feature>
<keyword evidence="3" id="KW-1185">Reference proteome</keyword>
<evidence type="ECO:0000256" key="1">
    <source>
        <dbReference type="SAM" id="MobiDB-lite"/>
    </source>
</evidence>
<feature type="compositionally biased region" description="Polar residues" evidence="1">
    <location>
        <begin position="39"/>
        <end position="64"/>
    </location>
</feature>
<organism evidence="2 3">
    <name type="scientific">Diutina rugosa</name>
    <name type="common">Yeast</name>
    <name type="synonym">Candida rugosa</name>
    <dbReference type="NCBI Taxonomy" id="5481"/>
    <lineage>
        <taxon>Eukaryota</taxon>
        <taxon>Fungi</taxon>
        <taxon>Dikarya</taxon>
        <taxon>Ascomycota</taxon>
        <taxon>Saccharomycotina</taxon>
        <taxon>Pichiomycetes</taxon>
        <taxon>Debaryomycetaceae</taxon>
        <taxon>Diutina</taxon>
    </lineage>
</organism>
<reference evidence="2 3" key="1">
    <citation type="submission" date="2019-07" db="EMBL/GenBank/DDBJ databases">
        <title>Genome assembly of two rare yeast pathogens: Diutina rugosa and Trichomonascus ciferrii.</title>
        <authorList>
            <person name="Mixao V."/>
            <person name="Saus E."/>
            <person name="Hansen A."/>
            <person name="Lass-Flor C."/>
            <person name="Gabaldon T."/>
        </authorList>
    </citation>
    <scope>NUCLEOTIDE SEQUENCE [LARGE SCALE GENOMIC DNA]</scope>
    <source>
        <strain evidence="2 3">CBS 613</strain>
    </source>
</reference>
<proteinExistence type="predicted"/>
<gene>
    <name evidence="2" type="ORF">DIURU_004208</name>
</gene>
<protein>
    <submittedName>
        <fullName evidence="2">Uncharacterized protein</fullName>
    </submittedName>
</protein>
<dbReference type="RefSeq" id="XP_034010942.1">
    <property type="nucleotide sequence ID" value="XM_034157056.1"/>
</dbReference>